<dbReference type="Proteomes" id="UP001420932">
    <property type="component" value="Unassembled WGS sequence"/>
</dbReference>
<dbReference type="AlphaFoldDB" id="A0AAP0J6G8"/>
<reference evidence="2 3" key="1">
    <citation type="submission" date="2024-01" db="EMBL/GenBank/DDBJ databases">
        <title>Genome assemblies of Stephania.</title>
        <authorList>
            <person name="Yang L."/>
        </authorList>
    </citation>
    <scope>NUCLEOTIDE SEQUENCE [LARGE SCALE GENOMIC DNA]</scope>
    <source>
        <strain evidence="2">YNDBR</strain>
        <tissue evidence="2">Leaf</tissue>
    </source>
</reference>
<evidence type="ECO:0000256" key="1">
    <source>
        <dbReference type="SAM" id="MobiDB-lite"/>
    </source>
</evidence>
<evidence type="ECO:0000313" key="3">
    <source>
        <dbReference type="Proteomes" id="UP001420932"/>
    </source>
</evidence>
<organism evidence="2 3">
    <name type="scientific">Stephania yunnanensis</name>
    <dbReference type="NCBI Taxonomy" id="152371"/>
    <lineage>
        <taxon>Eukaryota</taxon>
        <taxon>Viridiplantae</taxon>
        <taxon>Streptophyta</taxon>
        <taxon>Embryophyta</taxon>
        <taxon>Tracheophyta</taxon>
        <taxon>Spermatophyta</taxon>
        <taxon>Magnoliopsida</taxon>
        <taxon>Ranunculales</taxon>
        <taxon>Menispermaceae</taxon>
        <taxon>Menispermoideae</taxon>
        <taxon>Cissampelideae</taxon>
        <taxon>Stephania</taxon>
    </lineage>
</organism>
<comment type="caution">
    <text evidence="2">The sequence shown here is derived from an EMBL/GenBank/DDBJ whole genome shotgun (WGS) entry which is preliminary data.</text>
</comment>
<keyword evidence="3" id="KW-1185">Reference proteome</keyword>
<evidence type="ECO:0000313" key="2">
    <source>
        <dbReference type="EMBL" id="KAK9128391.1"/>
    </source>
</evidence>
<feature type="region of interest" description="Disordered" evidence="1">
    <location>
        <begin position="1"/>
        <end position="174"/>
    </location>
</feature>
<proteinExistence type="predicted"/>
<feature type="compositionally biased region" description="Basic and acidic residues" evidence="1">
    <location>
        <begin position="1"/>
        <end position="16"/>
    </location>
</feature>
<protein>
    <submittedName>
        <fullName evidence="2">Uncharacterized protein</fullName>
    </submittedName>
</protein>
<dbReference type="EMBL" id="JBBNAF010000007">
    <property type="protein sequence ID" value="KAK9128391.1"/>
    <property type="molecule type" value="Genomic_DNA"/>
</dbReference>
<feature type="compositionally biased region" description="Basic residues" evidence="1">
    <location>
        <begin position="47"/>
        <end position="58"/>
    </location>
</feature>
<name>A0AAP0J6G8_9MAGN</name>
<feature type="compositionally biased region" description="Gly residues" evidence="1">
    <location>
        <begin position="20"/>
        <end position="32"/>
    </location>
</feature>
<accession>A0AAP0J6G8</accession>
<sequence>MQTADDTRNSVKEEPRATSGCGGVGPSSGGGPNQPSGGRLRETSGRRAGRGRAARRRGSTSARKGSSNSGAGSKQRRLVHVEATNDGAATTSLGLADPDVTWSGEFGEGGSDGGGSREGGSVSDEQRDGGGAVDRAGVLERDDGAAMTHGLSGDGGGDDDDNDGGGGGSPATVRREMVLQGVTIEMGLQGGGGEKMVC</sequence>
<feature type="compositionally biased region" description="Gly residues" evidence="1">
    <location>
        <begin position="106"/>
        <end position="118"/>
    </location>
</feature>
<gene>
    <name evidence="2" type="ORF">Syun_017188</name>
</gene>